<comment type="caution">
    <text evidence="5">The sequence shown here is derived from an EMBL/GenBank/DDBJ whole genome shotgun (WGS) entry which is preliminary data.</text>
</comment>
<dbReference type="GO" id="GO:0055052">
    <property type="term" value="C:ATP-binding cassette (ABC) transporter complex, substrate-binding subunit-containing"/>
    <property type="evidence" value="ECO:0007669"/>
    <property type="project" value="TreeGrafter"/>
</dbReference>
<dbReference type="GO" id="GO:0015768">
    <property type="term" value="P:maltose transport"/>
    <property type="evidence" value="ECO:0007669"/>
    <property type="project" value="TreeGrafter"/>
</dbReference>
<comment type="similarity">
    <text evidence="1">Belongs to the bacterial solute-binding protein 1 family.</text>
</comment>
<dbReference type="SUPFAM" id="SSF53850">
    <property type="entry name" value="Periplasmic binding protein-like II"/>
    <property type="match status" value="1"/>
</dbReference>
<gene>
    <name evidence="5" type="ORF">D7Z26_08560</name>
</gene>
<protein>
    <submittedName>
        <fullName evidence="5">Extracellular solute-binding protein</fullName>
    </submittedName>
</protein>
<dbReference type="GO" id="GO:0042956">
    <property type="term" value="P:maltodextrin transmembrane transport"/>
    <property type="evidence" value="ECO:0007669"/>
    <property type="project" value="TreeGrafter"/>
</dbReference>
<keyword evidence="3 4" id="KW-0732">Signal</keyword>
<keyword evidence="2" id="KW-0813">Transport</keyword>
<reference evidence="5 6" key="1">
    <citation type="submission" date="2018-10" db="EMBL/GenBank/DDBJ databases">
        <title>Cohnella sp. M2MS4P-1, whole genome shotgun sequence.</title>
        <authorList>
            <person name="Tuo L."/>
        </authorList>
    </citation>
    <scope>NUCLEOTIDE SEQUENCE [LARGE SCALE GENOMIC DNA]</scope>
    <source>
        <strain evidence="5 6">M2MS4P-1</strain>
    </source>
</reference>
<proteinExistence type="inferred from homology"/>
<evidence type="ECO:0000256" key="1">
    <source>
        <dbReference type="ARBA" id="ARBA00008520"/>
    </source>
</evidence>
<dbReference type="OrthoDB" id="2585476at2"/>
<dbReference type="AlphaFoldDB" id="A0A494Y414"/>
<feature type="signal peptide" evidence="4">
    <location>
        <begin position="1"/>
        <end position="26"/>
    </location>
</feature>
<organism evidence="5 6">
    <name type="scientific">Cohnella endophytica</name>
    <dbReference type="NCBI Taxonomy" id="2419778"/>
    <lineage>
        <taxon>Bacteria</taxon>
        <taxon>Bacillati</taxon>
        <taxon>Bacillota</taxon>
        <taxon>Bacilli</taxon>
        <taxon>Bacillales</taxon>
        <taxon>Paenibacillaceae</taxon>
        <taxon>Cohnella</taxon>
    </lineage>
</organism>
<dbReference type="EMBL" id="RBZM01000004">
    <property type="protein sequence ID" value="RKP55251.1"/>
    <property type="molecule type" value="Genomic_DNA"/>
</dbReference>
<keyword evidence="6" id="KW-1185">Reference proteome</keyword>
<dbReference type="GO" id="GO:1901982">
    <property type="term" value="F:maltose binding"/>
    <property type="evidence" value="ECO:0007669"/>
    <property type="project" value="TreeGrafter"/>
</dbReference>
<dbReference type="RefSeq" id="WP_120975834.1">
    <property type="nucleotide sequence ID" value="NZ_RBZM01000004.1"/>
</dbReference>
<evidence type="ECO:0000313" key="5">
    <source>
        <dbReference type="EMBL" id="RKP55251.1"/>
    </source>
</evidence>
<sequence>MARRKSALVFLLLCMMAVILSPWAKAPSPASSVVPIPEEETHATVEPADIREISYLKIEVAMDPAEFNEIKNENARFVQANPDITVELTRVDPGQAYSEYKQSSEMKDSMDIMLLNNEWVKEFASSGYLLPADAAFVGKALAEQFDALTAPLKWNGYLWGVPLDMDPYVLVWNMKLLREWLGEDVVLPLTVEQWSVAAEKSEQSAVPASWLAIDGSEPFALLAWLENAGGHRSDELLEKAGKPWEGAPFELPLSLLERHRASIRSVETDEAFGLMKEGTTLVAVVPYSTAADELADSRSGIDSLELDHQSWRLPWIWPRGRSFVISADSDNEEAAYRWIAGMTGEQAQLDRLEQRNRLPVFRSFYDSDRKLNNLLPGRTGQGFPNQAPLILGPDVTVRLQRLSGLWERLFNGEATLQQWITEWNAPLAADG</sequence>
<dbReference type="Pfam" id="PF13416">
    <property type="entry name" value="SBP_bac_8"/>
    <property type="match status" value="1"/>
</dbReference>
<feature type="chain" id="PRO_5019869056" evidence="4">
    <location>
        <begin position="27"/>
        <end position="431"/>
    </location>
</feature>
<dbReference type="PANTHER" id="PTHR30061">
    <property type="entry name" value="MALTOSE-BINDING PERIPLASMIC PROTEIN"/>
    <property type="match status" value="1"/>
</dbReference>
<dbReference type="PANTHER" id="PTHR30061:SF50">
    <property type="entry name" value="MALTOSE_MALTODEXTRIN-BINDING PERIPLASMIC PROTEIN"/>
    <property type="match status" value="1"/>
</dbReference>
<accession>A0A494Y414</accession>
<dbReference type="Gene3D" id="3.40.190.10">
    <property type="entry name" value="Periplasmic binding protein-like II"/>
    <property type="match status" value="3"/>
</dbReference>
<dbReference type="Proteomes" id="UP000282076">
    <property type="component" value="Unassembled WGS sequence"/>
</dbReference>
<evidence type="ECO:0000256" key="3">
    <source>
        <dbReference type="ARBA" id="ARBA00022729"/>
    </source>
</evidence>
<evidence type="ECO:0000256" key="2">
    <source>
        <dbReference type="ARBA" id="ARBA00022448"/>
    </source>
</evidence>
<dbReference type="InterPro" id="IPR006059">
    <property type="entry name" value="SBP"/>
</dbReference>
<name>A0A494Y414_9BACL</name>
<evidence type="ECO:0000313" key="6">
    <source>
        <dbReference type="Proteomes" id="UP000282076"/>
    </source>
</evidence>
<evidence type="ECO:0000256" key="4">
    <source>
        <dbReference type="SAM" id="SignalP"/>
    </source>
</evidence>